<keyword evidence="1" id="KW-0175">Coiled coil</keyword>
<evidence type="ECO:0000313" key="4">
    <source>
        <dbReference type="EMBL" id="OGK04038.1"/>
    </source>
</evidence>
<evidence type="ECO:0000256" key="2">
    <source>
        <dbReference type="SAM" id="MobiDB-lite"/>
    </source>
</evidence>
<accession>A0A1F7FBN2</accession>
<keyword evidence="3" id="KW-0732">Signal</keyword>
<evidence type="ECO:0008006" key="6">
    <source>
        <dbReference type="Google" id="ProtNLM"/>
    </source>
</evidence>
<feature type="chain" id="PRO_5009528563" description="DUF5667 domain-containing protein" evidence="3">
    <location>
        <begin position="24"/>
        <end position="538"/>
    </location>
</feature>
<feature type="region of interest" description="Disordered" evidence="2">
    <location>
        <begin position="507"/>
        <end position="538"/>
    </location>
</feature>
<sequence length="538" mass="59270">MKTNKILLLTVLVLALFHFSTSAETSRSSQSTLGDPIKNREEITRLQDEVTRIEALLNRVREKNSACQLQYFSDRLSRITADINRLDPARMELRDIAAIALRVNELKTEMDKAFRAAVKLESSMRRIEKRIEEIKQAMQDLDGSELEKAENVMQRVSALYGKAREKMNTCEVPAAARIIREIEAIGKRVNAEMKRATGDTRRVEQYIKRNGVILDKAHAMAGNDADGLLAVADALHQRAQDALAAKNIEQANRLAVSCREKLIDLAGGLLSDNEKSSLRKRALNFIADTRDLLAKASVAVAQAGKPELTRLVDKAKADFETALKLHEAGKDARAMELMRSAHRIAQKIAATAAPENTMSAALDRLKKKLDAISEIAKKTTDPEARAAYDRAQAAYEAARKAVEAGDNEQALAEARNAVRLLGKAVHLCMQNDPAARQEVRAEIDRVKTKVEAAVTAAHASRVEVAQEKARQALQYLSKAKAAANQEKFKQALAYLFKAAGLSDRAEAIAQGFDNPDLDEDDSDEFPDAGDTDQGPDRP</sequence>
<evidence type="ECO:0000256" key="1">
    <source>
        <dbReference type="SAM" id="Coils"/>
    </source>
</evidence>
<reference evidence="4 5" key="1">
    <citation type="journal article" date="2016" name="Nat. Commun.">
        <title>Thousands of microbial genomes shed light on interconnected biogeochemical processes in an aquifer system.</title>
        <authorList>
            <person name="Anantharaman K."/>
            <person name="Brown C.T."/>
            <person name="Hug L.A."/>
            <person name="Sharon I."/>
            <person name="Castelle C.J."/>
            <person name="Probst A.J."/>
            <person name="Thomas B.C."/>
            <person name="Singh A."/>
            <person name="Wilkins M.J."/>
            <person name="Karaoz U."/>
            <person name="Brodie E.L."/>
            <person name="Williams K.H."/>
            <person name="Hubbard S.S."/>
            <person name="Banfield J.F."/>
        </authorList>
    </citation>
    <scope>NUCLEOTIDE SEQUENCE [LARGE SCALE GENOMIC DNA]</scope>
</reference>
<dbReference type="EMBL" id="MFYX01000077">
    <property type="protein sequence ID" value="OGK04038.1"/>
    <property type="molecule type" value="Genomic_DNA"/>
</dbReference>
<feature type="signal peptide" evidence="3">
    <location>
        <begin position="1"/>
        <end position="23"/>
    </location>
</feature>
<organism evidence="4 5">
    <name type="scientific">Candidatus Raymondbacteria bacterium RIFOXYD12_FULL_49_13</name>
    <dbReference type="NCBI Taxonomy" id="1817890"/>
    <lineage>
        <taxon>Bacteria</taxon>
        <taxon>Raymondiibacteriota</taxon>
    </lineage>
</organism>
<protein>
    <recommendedName>
        <fullName evidence="6">DUF5667 domain-containing protein</fullName>
    </recommendedName>
</protein>
<dbReference type="Proteomes" id="UP000179243">
    <property type="component" value="Unassembled WGS sequence"/>
</dbReference>
<proteinExistence type="predicted"/>
<comment type="caution">
    <text evidence="4">The sequence shown here is derived from an EMBL/GenBank/DDBJ whole genome shotgun (WGS) entry which is preliminary data.</text>
</comment>
<evidence type="ECO:0000313" key="5">
    <source>
        <dbReference type="Proteomes" id="UP000179243"/>
    </source>
</evidence>
<dbReference type="AlphaFoldDB" id="A0A1F7FBN2"/>
<feature type="coiled-coil region" evidence="1">
    <location>
        <begin position="103"/>
        <end position="166"/>
    </location>
</feature>
<feature type="compositionally biased region" description="Acidic residues" evidence="2">
    <location>
        <begin position="515"/>
        <end position="530"/>
    </location>
</feature>
<gene>
    <name evidence="4" type="ORF">A2519_00865</name>
</gene>
<name>A0A1F7FBN2_UNCRA</name>
<evidence type="ECO:0000256" key="3">
    <source>
        <dbReference type="SAM" id="SignalP"/>
    </source>
</evidence>